<dbReference type="RefSeq" id="WP_206252995.1">
    <property type="nucleotide sequence ID" value="NZ_CP071060.1"/>
</dbReference>
<dbReference type="InterPro" id="IPR040626">
    <property type="entry name" value="Pepdidase_M14_N"/>
</dbReference>
<dbReference type="Pfam" id="PF18027">
    <property type="entry name" value="Pepdidase_M14_N"/>
    <property type="match status" value="1"/>
</dbReference>
<comment type="cofactor">
    <cofactor evidence="1">
        <name>Zn(2+)</name>
        <dbReference type="ChEBI" id="CHEBI:29105"/>
    </cofactor>
</comment>
<dbReference type="InterPro" id="IPR000834">
    <property type="entry name" value="Peptidase_M14"/>
</dbReference>
<dbReference type="Pfam" id="PF00246">
    <property type="entry name" value="Peptidase_M14"/>
    <property type="match status" value="1"/>
</dbReference>
<dbReference type="PANTHER" id="PTHR12756:SF11">
    <property type="entry name" value="CYTOSOLIC CARBOXYPEPTIDASE 1"/>
    <property type="match status" value="1"/>
</dbReference>
<evidence type="ECO:0000313" key="5">
    <source>
        <dbReference type="Proteomes" id="UP000663570"/>
    </source>
</evidence>
<dbReference type="EMBL" id="CP071060">
    <property type="protein sequence ID" value="QSI75437.1"/>
    <property type="molecule type" value="Genomic_DNA"/>
</dbReference>
<reference evidence="4 5" key="1">
    <citation type="submission" date="2021-02" db="EMBL/GenBank/DDBJ databases">
        <title>Niveibacterium changnyeongensis HC41.</title>
        <authorList>
            <person name="Kang M."/>
        </authorList>
    </citation>
    <scope>NUCLEOTIDE SEQUENCE [LARGE SCALE GENOMIC DNA]</scope>
    <source>
        <strain evidence="4 5">HC41</strain>
    </source>
</reference>
<dbReference type="SUPFAM" id="SSF53187">
    <property type="entry name" value="Zn-dependent exopeptidases"/>
    <property type="match status" value="1"/>
</dbReference>
<dbReference type="Gene3D" id="3.40.630.10">
    <property type="entry name" value="Zn peptidases"/>
    <property type="match status" value="1"/>
</dbReference>
<evidence type="ECO:0000259" key="3">
    <source>
        <dbReference type="PROSITE" id="PS52035"/>
    </source>
</evidence>
<keyword evidence="5" id="KW-1185">Reference proteome</keyword>
<dbReference type="Proteomes" id="UP000663570">
    <property type="component" value="Chromosome"/>
</dbReference>
<accession>A0ABX7M7I3</accession>
<dbReference type="PROSITE" id="PS52035">
    <property type="entry name" value="PEPTIDASE_M14"/>
    <property type="match status" value="1"/>
</dbReference>
<organism evidence="4 5">
    <name type="scientific">Niveibacterium microcysteis</name>
    <dbReference type="NCBI Taxonomy" id="2811415"/>
    <lineage>
        <taxon>Bacteria</taxon>
        <taxon>Pseudomonadati</taxon>
        <taxon>Pseudomonadota</taxon>
        <taxon>Betaproteobacteria</taxon>
        <taxon>Rhodocyclales</taxon>
        <taxon>Rhodocyclaceae</taxon>
        <taxon>Niveibacterium</taxon>
    </lineage>
</organism>
<protein>
    <recommendedName>
        <fullName evidence="3">Peptidase M14 domain-containing protein</fullName>
    </recommendedName>
</protein>
<gene>
    <name evidence="4" type="ORF">JY500_13055</name>
</gene>
<evidence type="ECO:0000313" key="4">
    <source>
        <dbReference type="EMBL" id="QSI75437.1"/>
    </source>
</evidence>
<feature type="active site" description="Proton donor/acceptor" evidence="2">
    <location>
        <position position="336"/>
    </location>
</feature>
<evidence type="ECO:0000256" key="2">
    <source>
        <dbReference type="PROSITE-ProRule" id="PRU01379"/>
    </source>
</evidence>
<dbReference type="PANTHER" id="PTHR12756">
    <property type="entry name" value="CYTOSOLIC CARBOXYPEPTIDASE"/>
    <property type="match status" value="1"/>
</dbReference>
<proteinExistence type="inferred from homology"/>
<dbReference type="CDD" id="cd06234">
    <property type="entry name" value="M14_PaCCP-like"/>
    <property type="match status" value="1"/>
</dbReference>
<evidence type="ECO:0000256" key="1">
    <source>
        <dbReference type="ARBA" id="ARBA00001947"/>
    </source>
</evidence>
<comment type="similarity">
    <text evidence="2">Belongs to the peptidase M14 family.</text>
</comment>
<dbReference type="Gene3D" id="2.60.40.3120">
    <property type="match status" value="1"/>
</dbReference>
<feature type="domain" description="Peptidase M14" evidence="3">
    <location>
        <begin position="114"/>
        <end position="372"/>
    </location>
</feature>
<sequence length="378" mass="41935">MTVCISSNFDSGSIDVVDASDPGNVRLRIRDDHGSNEFRQWFHFRISGAAGQALTLRFENAGQCSYPDGWRGYRAVASYNRTDWFRLDDCDYDGDVLTVSLTPKHDAIWLAYFEPYSQERHLSVLGRATTADGTRVVRLGASLQGRDIDVIELGGGPRQVWVVARQHPGESMAEWFAEGMLDRLLDEADPVAREIRRRATVHLVPNINPDGAWLGNLRSNAAGVNLNREWHAPTVSRSPEILAVQGGMAQSGVDLFLDIHGDETLPYVFIDGSHMVPGYGGTNTALQAQFLSDLAAASPDFQQRHGYTDDRFQDELLTLGSKWVAHRFGCVSLTLEMPFKDNDNAPDARVGWNGARSKRLGSAMLLPVLAHLRRLDPM</sequence>
<name>A0ABX7M7I3_9RHOO</name>
<dbReference type="InterPro" id="IPR050821">
    <property type="entry name" value="Cytosolic_carboxypeptidase"/>
</dbReference>